<protein>
    <submittedName>
        <fullName evidence="2">Uncharacterized protein</fullName>
    </submittedName>
</protein>
<proteinExistence type="predicted"/>
<reference evidence="2 3" key="1">
    <citation type="submission" date="2017-08" db="EMBL/GenBank/DDBJ databases">
        <title>Multipartite genome sequences of Sinorhizobium species nodulating soybeans.</title>
        <authorList>
            <person name="Tian C.F."/>
        </authorList>
    </citation>
    <scope>NUCLEOTIDE SEQUENCE [LARGE SCALE GENOMIC DNA]</scope>
    <source>
        <strain evidence="2 3">CCBAU 05684</strain>
    </source>
</reference>
<keyword evidence="3" id="KW-1185">Reference proteome</keyword>
<name>A0A249P9T7_9HYPH</name>
<dbReference type="KEGG" id="esj:SJ05684_c10550"/>
<organism evidence="2 3">
    <name type="scientific">Sinorhizobium sojae CCBAU 05684</name>
    <dbReference type="NCBI Taxonomy" id="716928"/>
    <lineage>
        <taxon>Bacteria</taxon>
        <taxon>Pseudomonadati</taxon>
        <taxon>Pseudomonadota</taxon>
        <taxon>Alphaproteobacteria</taxon>
        <taxon>Hyphomicrobiales</taxon>
        <taxon>Rhizobiaceae</taxon>
        <taxon>Sinorhizobium/Ensifer group</taxon>
        <taxon>Sinorhizobium</taxon>
    </lineage>
</organism>
<sequence>MIPGGPAGDGEAKPKAYRARKRGEPEVLTCSVCEQDTGIATALTFEMKQGRMIRDGQPFGGSKVIYCGFCLARGKLTRLV</sequence>
<dbReference type="Proteomes" id="UP000217211">
    <property type="component" value="Chromosome"/>
</dbReference>
<gene>
    <name evidence="2" type="ORF">SJ05684_c10550</name>
</gene>
<dbReference type="EMBL" id="CP023067">
    <property type="protein sequence ID" value="ASY62512.1"/>
    <property type="molecule type" value="Genomic_DNA"/>
</dbReference>
<feature type="region of interest" description="Disordered" evidence="1">
    <location>
        <begin position="1"/>
        <end position="20"/>
    </location>
</feature>
<dbReference type="AlphaFoldDB" id="A0A249P9T7"/>
<evidence type="ECO:0000313" key="3">
    <source>
        <dbReference type="Proteomes" id="UP000217211"/>
    </source>
</evidence>
<dbReference type="STRING" id="716928.GCA_000261485_04820"/>
<evidence type="ECO:0000256" key="1">
    <source>
        <dbReference type="SAM" id="MobiDB-lite"/>
    </source>
</evidence>
<accession>A0A249P9T7</accession>
<evidence type="ECO:0000313" key="2">
    <source>
        <dbReference type="EMBL" id="ASY62512.1"/>
    </source>
</evidence>